<dbReference type="InterPro" id="IPR033186">
    <property type="entry name" value="HerA_C"/>
</dbReference>
<evidence type="ECO:0000313" key="3">
    <source>
        <dbReference type="EMBL" id="BBP44153.1"/>
    </source>
</evidence>
<dbReference type="Proteomes" id="UP000501466">
    <property type="component" value="Chromosome"/>
</dbReference>
<protein>
    <recommendedName>
        <fullName evidence="2">Helicase HerA-like C-terminal domain-containing protein</fullName>
    </recommendedName>
</protein>
<evidence type="ECO:0000256" key="1">
    <source>
        <dbReference type="SAM" id="MobiDB-lite"/>
    </source>
</evidence>
<reference evidence="4" key="1">
    <citation type="submission" date="2019-11" db="EMBL/GenBank/DDBJ databases">
        <title>Isolation and characterization of two novel species in the genus Thiomicrorhabdus.</title>
        <authorList>
            <person name="Mochizuki J."/>
            <person name="Kojima H."/>
            <person name="Fukui M."/>
        </authorList>
    </citation>
    <scope>NUCLEOTIDE SEQUENCE [LARGE SCALE GENOMIC DNA]</scope>
    <source>
        <strain evidence="4">AkT22</strain>
    </source>
</reference>
<dbReference type="InterPro" id="IPR027417">
    <property type="entry name" value="P-loop_NTPase"/>
</dbReference>
<dbReference type="SUPFAM" id="SSF52540">
    <property type="entry name" value="P-loop containing nucleoside triphosphate hydrolases"/>
    <property type="match status" value="1"/>
</dbReference>
<accession>A0A6F8PPW2</accession>
<gene>
    <name evidence="3" type="ORF">THMIRHAT_18990</name>
</gene>
<dbReference type="KEGG" id="tzo:THMIRHAT_18990"/>
<keyword evidence="4" id="KW-1185">Reference proteome</keyword>
<organism evidence="3 4">
    <name type="scientific">Thiosulfativibrio zosterae</name>
    <dbReference type="NCBI Taxonomy" id="2675053"/>
    <lineage>
        <taxon>Bacteria</taxon>
        <taxon>Pseudomonadati</taxon>
        <taxon>Pseudomonadota</taxon>
        <taxon>Gammaproteobacteria</taxon>
        <taxon>Thiotrichales</taxon>
        <taxon>Piscirickettsiaceae</taxon>
        <taxon>Thiosulfativibrio</taxon>
    </lineage>
</organism>
<sequence>MNSQIIPLALSNHESLGILPQMGNRHGLITGATGTGKTISLQVMAEGFSKAGVNVFMADVKGDLSGIAKAGVASEKFQRRLEKLGVDHWQGKGFPVTFWDLQGKLGHPFRATPSDLGPLLLSRLLELNDTQTGVMQMLFRIADDENMLLLDMKDLLSLTKYVSENNKNFVADYGHMAPATLGAIQRRLLALSDEGAETFFGEPMVDINDLLTPTPTGLGAIHLLSAESLMNQPKLYATALLWLLSELFEQLPEAGDLAKPKLVLFFDEAHLLFADAPPVLVEKIEQVVRLIRSKAVGVYFISQNPSDIPDKILGQLGNRVQHALRAFTPADQRAVKAAAQSLRARPGLDTQSVISELGVGEALVSFMDEEGRPQMVSRAMMLPPSGQIGPITLAERQEILAESALGAKYQEEIDRHSAYEILQERAQQSAETQVSSTNSEPSSRRATKEKSLLGDLATSLGRSLMSSVGRQIGREIMRGVMGSFKGGRRR</sequence>
<dbReference type="InterPro" id="IPR051162">
    <property type="entry name" value="T4SS_component"/>
</dbReference>
<dbReference type="EMBL" id="AP021888">
    <property type="protein sequence ID" value="BBP44153.1"/>
    <property type="molecule type" value="Genomic_DNA"/>
</dbReference>
<evidence type="ECO:0000313" key="4">
    <source>
        <dbReference type="Proteomes" id="UP000501466"/>
    </source>
</evidence>
<dbReference type="Pfam" id="PF05872">
    <property type="entry name" value="HerA_C"/>
    <property type="match status" value="1"/>
</dbReference>
<feature type="compositionally biased region" description="Basic and acidic residues" evidence="1">
    <location>
        <begin position="442"/>
        <end position="452"/>
    </location>
</feature>
<dbReference type="PANTHER" id="PTHR30121">
    <property type="entry name" value="UNCHARACTERIZED PROTEIN YJGR-RELATED"/>
    <property type="match status" value="1"/>
</dbReference>
<proteinExistence type="predicted"/>
<dbReference type="PANTHER" id="PTHR30121:SF6">
    <property type="entry name" value="SLR6007 PROTEIN"/>
    <property type="match status" value="1"/>
</dbReference>
<feature type="compositionally biased region" description="Polar residues" evidence="1">
    <location>
        <begin position="425"/>
        <end position="441"/>
    </location>
</feature>
<evidence type="ECO:0000259" key="2">
    <source>
        <dbReference type="Pfam" id="PF05872"/>
    </source>
</evidence>
<dbReference type="RefSeq" id="WP_173291900.1">
    <property type="nucleotide sequence ID" value="NZ_AP021888.1"/>
</dbReference>
<dbReference type="AlphaFoldDB" id="A0A6F8PPW2"/>
<feature type="region of interest" description="Disordered" evidence="1">
    <location>
        <begin position="425"/>
        <end position="452"/>
    </location>
</feature>
<dbReference type="Gene3D" id="3.40.50.300">
    <property type="entry name" value="P-loop containing nucleotide triphosphate hydrolases"/>
    <property type="match status" value="2"/>
</dbReference>
<name>A0A6F8PPW2_9GAMM</name>
<feature type="domain" description="Helicase HerA-like C-terminal" evidence="2">
    <location>
        <begin position="13"/>
        <end position="490"/>
    </location>
</feature>